<gene>
    <name evidence="3" type="ORF">BN9_037890</name>
</gene>
<dbReference type="InParanoid" id="A0A024G8Z5"/>
<dbReference type="PANTHER" id="PTHR10694:SF7">
    <property type="entry name" value="[HISTONE H3]-TRIMETHYL-L-LYSINE(9) DEMETHYLASE"/>
    <property type="match status" value="1"/>
</dbReference>
<dbReference type="Proteomes" id="UP000053237">
    <property type="component" value="Unassembled WGS sequence"/>
</dbReference>
<reference evidence="3 4" key="1">
    <citation type="submission" date="2012-05" db="EMBL/GenBank/DDBJ databases">
        <title>Recombination and specialization in a pathogen metapopulation.</title>
        <authorList>
            <person name="Gardiner A."/>
            <person name="Kemen E."/>
            <person name="Schultz-Larsen T."/>
            <person name="MacLean D."/>
            <person name="Van Oosterhout C."/>
            <person name="Jones J.D.G."/>
        </authorList>
    </citation>
    <scope>NUCLEOTIDE SEQUENCE [LARGE SCALE GENOMIC DNA]</scope>
    <source>
        <strain evidence="3 4">Ac Nc2</strain>
    </source>
</reference>
<evidence type="ECO:0000259" key="1">
    <source>
        <dbReference type="PROSITE" id="PS51183"/>
    </source>
</evidence>
<dbReference type="PROSITE" id="PS51184">
    <property type="entry name" value="JMJC"/>
    <property type="match status" value="1"/>
</dbReference>
<name>A0A024G8Z5_9STRA</name>
<dbReference type="Pfam" id="PF02375">
    <property type="entry name" value="JmjN"/>
    <property type="match status" value="1"/>
</dbReference>
<proteinExistence type="predicted"/>
<dbReference type="PROSITE" id="PS51183">
    <property type="entry name" value="JMJN"/>
    <property type="match status" value="1"/>
</dbReference>
<dbReference type="Gene3D" id="2.60.120.650">
    <property type="entry name" value="Cupin"/>
    <property type="match status" value="1"/>
</dbReference>
<accession>A0A024G8Z5</accession>
<evidence type="ECO:0008006" key="5">
    <source>
        <dbReference type="Google" id="ProtNLM"/>
    </source>
</evidence>
<dbReference type="SMART" id="SM00545">
    <property type="entry name" value="JmjN"/>
    <property type="match status" value="1"/>
</dbReference>
<organism evidence="3 4">
    <name type="scientific">Albugo candida</name>
    <dbReference type="NCBI Taxonomy" id="65357"/>
    <lineage>
        <taxon>Eukaryota</taxon>
        <taxon>Sar</taxon>
        <taxon>Stramenopiles</taxon>
        <taxon>Oomycota</taxon>
        <taxon>Peronosporomycetes</taxon>
        <taxon>Albuginales</taxon>
        <taxon>Albuginaceae</taxon>
        <taxon>Albugo</taxon>
    </lineage>
</organism>
<dbReference type="SUPFAM" id="SSF51197">
    <property type="entry name" value="Clavaminate synthase-like"/>
    <property type="match status" value="1"/>
</dbReference>
<evidence type="ECO:0000313" key="3">
    <source>
        <dbReference type="EMBL" id="CCI43005.1"/>
    </source>
</evidence>
<sequence length="506" mass="58064">MTLPTDNIATICPVFYPSQEQFTSFSSYIREEIEPKCSHIGICKIVPPKGWFIRNYDDIDYVVEHPVSQHVAGKKGVFNIDLVERKSLTAQEFKEIAAQCTDGEPQDLSKMDEIERAFWKNMRSTMDPPIYGADIEGSLFDSSSNSTWNLNELKTILCRIELPGVTRSMLYFGMWRAMFAFHTEDMDLYSINYLHHGKPKFWYCIPPHAASTFERAAQAIYPEKYHSCHQFLRHKNSMISPNQLKAFGIPVYKTLQSEGEFVITFPTAYHSGFNLGFNIAEAVNFATLRWIPFGLRARVCKCSPESVRIDMDDFLTSLFSSEIAKSDDIPDDAWVFSCQCKMYSSSEDPSFCVDREWFECSKCKIWCHVHCIHPDQAAKQANSSIKTLTSRLQDSELPEAILCHRCQLNENCSTKIGSKRKITQKRKVKNPSSQTLRTSDQTRRIKSLMKLTKGIDVYVDGYEARVTAIEGKYARVHYKGYSVDCDEWLPRTGQELAKRNLTFLGH</sequence>
<dbReference type="SMART" id="SM00558">
    <property type="entry name" value="JmjC"/>
    <property type="match status" value="1"/>
</dbReference>
<dbReference type="GO" id="GO:0032454">
    <property type="term" value="F:histone H3K9 demethylase activity"/>
    <property type="evidence" value="ECO:0007669"/>
    <property type="project" value="TreeGrafter"/>
</dbReference>
<evidence type="ECO:0000259" key="2">
    <source>
        <dbReference type="PROSITE" id="PS51184"/>
    </source>
</evidence>
<dbReference type="GO" id="GO:0010468">
    <property type="term" value="P:regulation of gene expression"/>
    <property type="evidence" value="ECO:0007669"/>
    <property type="project" value="TreeGrafter"/>
</dbReference>
<dbReference type="AlphaFoldDB" id="A0A024G8Z5"/>
<dbReference type="GO" id="GO:0005634">
    <property type="term" value="C:nucleus"/>
    <property type="evidence" value="ECO:0007669"/>
    <property type="project" value="TreeGrafter"/>
</dbReference>
<evidence type="ECO:0000313" key="4">
    <source>
        <dbReference type="Proteomes" id="UP000053237"/>
    </source>
</evidence>
<dbReference type="GO" id="GO:0051864">
    <property type="term" value="F:histone H3K36 demethylase activity"/>
    <property type="evidence" value="ECO:0007669"/>
    <property type="project" value="TreeGrafter"/>
</dbReference>
<dbReference type="STRING" id="65357.A0A024G8Z5"/>
<comment type="caution">
    <text evidence="3">The sequence shown here is derived from an EMBL/GenBank/DDBJ whole genome shotgun (WGS) entry which is preliminary data.</text>
</comment>
<dbReference type="InterPro" id="IPR003347">
    <property type="entry name" value="JmjC_dom"/>
</dbReference>
<dbReference type="Pfam" id="PF02373">
    <property type="entry name" value="JmjC"/>
    <property type="match status" value="1"/>
</dbReference>
<dbReference type="OrthoDB" id="9547406at2759"/>
<dbReference type="GO" id="GO:0000785">
    <property type="term" value="C:chromatin"/>
    <property type="evidence" value="ECO:0007669"/>
    <property type="project" value="TreeGrafter"/>
</dbReference>
<feature type="domain" description="JmjN" evidence="1">
    <location>
        <begin position="12"/>
        <end position="54"/>
    </location>
</feature>
<dbReference type="InterPro" id="IPR003349">
    <property type="entry name" value="JmjN"/>
</dbReference>
<feature type="domain" description="JmjC" evidence="2">
    <location>
        <begin position="142"/>
        <end position="302"/>
    </location>
</feature>
<protein>
    <recommendedName>
        <fullName evidence="5">JmjC domain-containing protein</fullName>
    </recommendedName>
</protein>
<dbReference type="EMBL" id="CAIX01000042">
    <property type="protein sequence ID" value="CCI43005.1"/>
    <property type="molecule type" value="Genomic_DNA"/>
</dbReference>
<dbReference type="PANTHER" id="PTHR10694">
    <property type="entry name" value="LYSINE-SPECIFIC DEMETHYLASE"/>
    <property type="match status" value="1"/>
</dbReference>
<keyword evidence="4" id="KW-1185">Reference proteome</keyword>